<dbReference type="SUPFAM" id="SSF46785">
    <property type="entry name" value="Winged helix' DNA-binding domain"/>
    <property type="match status" value="1"/>
</dbReference>
<dbReference type="InterPro" id="IPR036388">
    <property type="entry name" value="WH-like_DNA-bd_sf"/>
</dbReference>
<accession>A0ABW3F9Y8</accession>
<dbReference type="Proteomes" id="UP001597128">
    <property type="component" value="Unassembled WGS sequence"/>
</dbReference>
<dbReference type="GO" id="GO:0003677">
    <property type="term" value="F:DNA binding"/>
    <property type="evidence" value="ECO:0007669"/>
    <property type="project" value="UniProtKB-KW"/>
</dbReference>
<protein>
    <submittedName>
        <fullName evidence="1">DNA-binding protein</fullName>
    </submittedName>
</protein>
<gene>
    <name evidence="1" type="ORF">ACFQ1Z_12595</name>
</gene>
<keyword evidence="1" id="KW-0238">DNA-binding</keyword>
<evidence type="ECO:0000313" key="1">
    <source>
        <dbReference type="EMBL" id="MFD0914392.1"/>
    </source>
</evidence>
<dbReference type="EMBL" id="JBHTKB010000003">
    <property type="protein sequence ID" value="MFD0914392.1"/>
    <property type="molecule type" value="Genomic_DNA"/>
</dbReference>
<keyword evidence="2" id="KW-1185">Reference proteome</keyword>
<dbReference type="InterPro" id="IPR036390">
    <property type="entry name" value="WH_DNA-bd_sf"/>
</dbReference>
<reference evidence="2" key="1">
    <citation type="journal article" date="2019" name="Int. J. Syst. Evol. Microbiol.">
        <title>The Global Catalogue of Microorganisms (GCM) 10K type strain sequencing project: providing services to taxonomists for standard genome sequencing and annotation.</title>
        <authorList>
            <consortium name="The Broad Institute Genomics Platform"/>
            <consortium name="The Broad Institute Genome Sequencing Center for Infectious Disease"/>
            <person name="Wu L."/>
            <person name="Ma J."/>
        </authorList>
    </citation>
    <scope>NUCLEOTIDE SEQUENCE [LARGE SCALE GENOMIC DNA]</scope>
    <source>
        <strain evidence="2">CCUG 58412</strain>
    </source>
</reference>
<sequence length="113" mass="12338">MKTVLLSVESPASVAERAKQAMQAIPQKAHISFSTLDLLWKVLAPNRMAILKTMAGSGPLALREIARRLGRDVKAVHTDVQLLLKTGVLEKTASGQLLFDYEAVHVDFMLQAA</sequence>
<comment type="caution">
    <text evidence="1">The sequence shown here is derived from an EMBL/GenBank/DDBJ whole genome shotgun (WGS) entry which is preliminary data.</text>
</comment>
<dbReference type="RefSeq" id="WP_379058127.1">
    <property type="nucleotide sequence ID" value="NZ_JBHTKB010000003.1"/>
</dbReference>
<evidence type="ECO:0000313" key="2">
    <source>
        <dbReference type="Proteomes" id="UP001597128"/>
    </source>
</evidence>
<proteinExistence type="predicted"/>
<organism evidence="1 2">
    <name type="scientific">Methylophilus luteus</name>
    <dbReference type="NCBI Taxonomy" id="640108"/>
    <lineage>
        <taxon>Bacteria</taxon>
        <taxon>Pseudomonadati</taxon>
        <taxon>Pseudomonadota</taxon>
        <taxon>Betaproteobacteria</taxon>
        <taxon>Nitrosomonadales</taxon>
        <taxon>Methylophilaceae</taxon>
        <taxon>Methylophilus</taxon>
    </lineage>
</organism>
<name>A0ABW3F9Y8_9PROT</name>
<dbReference type="Pfam" id="PF25212">
    <property type="entry name" value="HVO_A0114"/>
    <property type="match status" value="1"/>
</dbReference>
<dbReference type="Gene3D" id="1.10.10.10">
    <property type="entry name" value="Winged helix-like DNA-binding domain superfamily/Winged helix DNA-binding domain"/>
    <property type="match status" value="1"/>
</dbReference>